<evidence type="ECO:0000313" key="4">
    <source>
        <dbReference type="EnsemblMetazoa" id="AMEM007995-PA"/>
    </source>
</evidence>
<evidence type="ECO:0000256" key="2">
    <source>
        <dbReference type="SAM" id="MobiDB-lite"/>
    </source>
</evidence>
<dbReference type="GO" id="GO:0043548">
    <property type="term" value="F:phosphatidylinositol 3-kinase binding"/>
    <property type="evidence" value="ECO:0007669"/>
    <property type="project" value="TreeGrafter"/>
</dbReference>
<dbReference type="PROSITE" id="PS50003">
    <property type="entry name" value="PH_DOMAIN"/>
    <property type="match status" value="1"/>
</dbReference>
<dbReference type="STRING" id="30066.A0A182V2Z5"/>
<evidence type="ECO:0000313" key="5">
    <source>
        <dbReference type="Proteomes" id="UP000075903"/>
    </source>
</evidence>
<dbReference type="CDD" id="cd01257">
    <property type="entry name" value="PH_IRS"/>
    <property type="match status" value="1"/>
</dbReference>
<dbReference type="AlphaFoldDB" id="A0A182V2Z5"/>
<organism evidence="4 5">
    <name type="scientific">Anopheles merus</name>
    <name type="common">Mosquito</name>
    <dbReference type="NCBI Taxonomy" id="30066"/>
    <lineage>
        <taxon>Eukaryota</taxon>
        <taxon>Metazoa</taxon>
        <taxon>Ecdysozoa</taxon>
        <taxon>Arthropoda</taxon>
        <taxon>Hexapoda</taxon>
        <taxon>Insecta</taxon>
        <taxon>Pterygota</taxon>
        <taxon>Neoptera</taxon>
        <taxon>Endopterygota</taxon>
        <taxon>Diptera</taxon>
        <taxon>Nematocera</taxon>
        <taxon>Culicoidea</taxon>
        <taxon>Culicidae</taxon>
        <taxon>Anophelinae</taxon>
        <taxon>Anopheles</taxon>
    </lineage>
</organism>
<dbReference type="InterPro" id="IPR001849">
    <property type="entry name" value="PH_domain"/>
</dbReference>
<dbReference type="InterPro" id="IPR011993">
    <property type="entry name" value="PH-like_dom_sf"/>
</dbReference>
<dbReference type="Gene3D" id="2.30.29.30">
    <property type="entry name" value="Pleckstrin-homology domain (PH domain)/Phosphotyrosine-binding domain (PTB)"/>
    <property type="match status" value="1"/>
</dbReference>
<dbReference type="GO" id="GO:0008286">
    <property type="term" value="P:insulin receptor signaling pathway"/>
    <property type="evidence" value="ECO:0007669"/>
    <property type="project" value="InterPro"/>
</dbReference>
<dbReference type="GO" id="GO:0005829">
    <property type="term" value="C:cytosol"/>
    <property type="evidence" value="ECO:0007669"/>
    <property type="project" value="TreeGrafter"/>
</dbReference>
<accession>A0A182V2Z5</accession>
<dbReference type="GO" id="GO:0005158">
    <property type="term" value="F:insulin receptor binding"/>
    <property type="evidence" value="ECO:0007669"/>
    <property type="project" value="InterPro"/>
</dbReference>
<dbReference type="EnsemblMetazoa" id="AMEM007995-RA">
    <property type="protein sequence ID" value="AMEM007995-PA"/>
    <property type="gene ID" value="AMEM007995"/>
</dbReference>
<feature type="compositionally biased region" description="Low complexity" evidence="2">
    <location>
        <begin position="33"/>
        <end position="45"/>
    </location>
</feature>
<dbReference type="PANTHER" id="PTHR10614">
    <property type="entry name" value="INSULIN RECEPTOR SUBSTRATE"/>
    <property type="match status" value="1"/>
</dbReference>
<dbReference type="VEuPathDB" id="VectorBase:AMEM007995"/>
<dbReference type="GO" id="GO:0005886">
    <property type="term" value="C:plasma membrane"/>
    <property type="evidence" value="ECO:0007669"/>
    <property type="project" value="TreeGrafter"/>
</dbReference>
<dbReference type="SMART" id="SM00233">
    <property type="entry name" value="PH"/>
    <property type="match status" value="1"/>
</dbReference>
<dbReference type="Proteomes" id="UP000075903">
    <property type="component" value="Unassembled WGS sequence"/>
</dbReference>
<dbReference type="PANTHER" id="PTHR10614:SF13">
    <property type="entry name" value="INSULIN RECEPTOR SUBSTRATE 1"/>
    <property type="match status" value="1"/>
</dbReference>
<feature type="compositionally biased region" description="Low complexity" evidence="2">
    <location>
        <begin position="52"/>
        <end position="62"/>
    </location>
</feature>
<reference evidence="4" key="1">
    <citation type="submission" date="2020-05" db="UniProtKB">
        <authorList>
            <consortium name="EnsemblMetazoa"/>
        </authorList>
    </citation>
    <scope>IDENTIFICATION</scope>
    <source>
        <strain evidence="4">MAF</strain>
    </source>
</reference>
<protein>
    <recommendedName>
        <fullName evidence="3">PH domain-containing protein</fullName>
    </recommendedName>
</protein>
<sequence>MMHSSSSAASTPAKDQHQPGTPLDGTSMAGMNATPSGTPSATPGTTTGGGSSSSAGVSGSGAGRASSLIIPKALNVVLHGYHRKHKTNKKKYFVVYGDVPGKAARLEYFDSEKKFKQSFQKGNAGCDGGTQPKRTIVLRTCFNINKRHDLKKQIISLYTKDDSFCIVFESEEELNLWLRTLLRLQRGEDSEGDPPRPTFVCRPACDTRHAIYEQNSGELLSSLCLAMTQAPYLHGTTHLLTTGYETWAATGRPLCLVDKGGTVSGIIYRAIIVIKGGERQGNKNSKKTAGTPQSWPQNTTLVVLMMMAMMMMMMMLTV</sequence>
<proteinExistence type="predicted"/>
<feature type="region of interest" description="Disordered" evidence="2">
    <location>
        <begin position="1"/>
        <end position="62"/>
    </location>
</feature>
<name>A0A182V2Z5_ANOME</name>
<feature type="domain" description="PH" evidence="3">
    <location>
        <begin position="75"/>
        <end position="186"/>
    </location>
</feature>
<feature type="compositionally biased region" description="Polar residues" evidence="2">
    <location>
        <begin position="1"/>
        <end position="10"/>
    </location>
</feature>
<evidence type="ECO:0000256" key="1">
    <source>
        <dbReference type="ARBA" id="ARBA00022737"/>
    </source>
</evidence>
<keyword evidence="1" id="KW-0677">Repeat</keyword>
<dbReference type="InterPro" id="IPR039011">
    <property type="entry name" value="IRS"/>
</dbReference>
<dbReference type="Pfam" id="PF00169">
    <property type="entry name" value="PH"/>
    <property type="match status" value="1"/>
</dbReference>
<dbReference type="VEuPathDB" id="VectorBase:AMEM21_003045"/>
<dbReference type="SUPFAM" id="SSF50729">
    <property type="entry name" value="PH domain-like"/>
    <property type="match status" value="1"/>
</dbReference>
<evidence type="ECO:0000259" key="3">
    <source>
        <dbReference type="PROSITE" id="PS50003"/>
    </source>
</evidence>
<keyword evidence="5" id="KW-1185">Reference proteome</keyword>